<evidence type="ECO:0000256" key="1">
    <source>
        <dbReference type="ARBA" id="ARBA00010577"/>
    </source>
</evidence>
<proteinExistence type="inferred from homology"/>
<dbReference type="RefSeq" id="WP_284349824.1">
    <property type="nucleotide sequence ID" value="NZ_BRXS01000003.1"/>
</dbReference>
<evidence type="ECO:0000256" key="2">
    <source>
        <dbReference type="ARBA" id="ARBA00016013"/>
    </source>
</evidence>
<accession>A0AA37Q2G6</accession>
<dbReference type="EMBL" id="BRXS01000003">
    <property type="protein sequence ID" value="GLC25369.1"/>
    <property type="molecule type" value="Genomic_DNA"/>
</dbReference>
<evidence type="ECO:0000256" key="3">
    <source>
        <dbReference type="ARBA" id="ARBA00022795"/>
    </source>
</evidence>
<evidence type="ECO:0000313" key="7">
    <source>
        <dbReference type="Proteomes" id="UP001161325"/>
    </source>
</evidence>
<evidence type="ECO:0000313" key="6">
    <source>
        <dbReference type="EMBL" id="GLC25369.1"/>
    </source>
</evidence>
<sequence>MAINGTTTAPPMGSLEPTTPGVIPSNPKGKLGKDEFLKMLVAQMQNQDPLSPMDGQQMAAQLAQFSSVEQLVTLNETMSNQAAGQSALLESLGGSLTLGALGKSVEVDSSQAVDANGNPAPPNTVLRGTVDGVRFTPEGPVLTMGQYEFPFGAVLSIKS</sequence>
<protein>
    <recommendedName>
        <fullName evidence="2">Basal-body rod modification protein FlgD</fullName>
    </recommendedName>
</protein>
<keyword evidence="6" id="KW-0966">Cell projection</keyword>
<comment type="similarity">
    <text evidence="1">Belongs to the FlgD family.</text>
</comment>
<keyword evidence="6" id="KW-0969">Cilium</keyword>
<dbReference type="Pfam" id="PF03963">
    <property type="entry name" value="FlgD"/>
    <property type="match status" value="1"/>
</dbReference>
<keyword evidence="6" id="KW-0282">Flagellum</keyword>
<keyword evidence="3" id="KW-1005">Bacterial flagellum biogenesis</keyword>
<organism evidence="6 7">
    <name type="scientific">Roseisolibacter agri</name>
    <dbReference type="NCBI Taxonomy" id="2014610"/>
    <lineage>
        <taxon>Bacteria</taxon>
        <taxon>Pseudomonadati</taxon>
        <taxon>Gemmatimonadota</taxon>
        <taxon>Gemmatimonadia</taxon>
        <taxon>Gemmatimonadales</taxon>
        <taxon>Gemmatimonadaceae</taxon>
        <taxon>Roseisolibacter</taxon>
    </lineage>
</organism>
<dbReference type="GO" id="GO:0044781">
    <property type="term" value="P:bacterial-type flagellum organization"/>
    <property type="evidence" value="ECO:0007669"/>
    <property type="project" value="UniProtKB-KW"/>
</dbReference>
<evidence type="ECO:0000256" key="4">
    <source>
        <dbReference type="ARBA" id="ARBA00024746"/>
    </source>
</evidence>
<gene>
    <name evidence="6" type="ORF">rosag_18820</name>
</gene>
<reference evidence="6" key="1">
    <citation type="submission" date="2022-08" db="EMBL/GenBank/DDBJ databases">
        <title>Draft genome sequencing of Roseisolibacter agri AW1220.</title>
        <authorList>
            <person name="Tobiishi Y."/>
            <person name="Tonouchi A."/>
        </authorList>
    </citation>
    <scope>NUCLEOTIDE SEQUENCE</scope>
    <source>
        <strain evidence="6">AW1220</strain>
    </source>
</reference>
<dbReference type="AlphaFoldDB" id="A0AA37Q2G6"/>
<keyword evidence="7" id="KW-1185">Reference proteome</keyword>
<dbReference type="InterPro" id="IPR005648">
    <property type="entry name" value="FlgD"/>
</dbReference>
<comment type="function">
    <text evidence="4">Required for flagellar hook formation. May act as a scaffolding protein.</text>
</comment>
<feature type="region of interest" description="Disordered" evidence="5">
    <location>
        <begin position="1"/>
        <end position="30"/>
    </location>
</feature>
<name>A0AA37Q2G6_9BACT</name>
<evidence type="ECO:0000256" key="5">
    <source>
        <dbReference type="SAM" id="MobiDB-lite"/>
    </source>
</evidence>
<comment type="caution">
    <text evidence="6">The sequence shown here is derived from an EMBL/GenBank/DDBJ whole genome shotgun (WGS) entry which is preliminary data.</text>
</comment>
<dbReference type="Proteomes" id="UP001161325">
    <property type="component" value="Unassembled WGS sequence"/>
</dbReference>